<dbReference type="Proteomes" id="UP000325577">
    <property type="component" value="Linkage Group LG6"/>
</dbReference>
<gene>
    <name evidence="15" type="ORF">F0562_014287</name>
</gene>
<keyword evidence="3" id="KW-0813">Transport</keyword>
<keyword evidence="11" id="KW-1071">Ligand-gated ion channel</keyword>
<keyword evidence="12" id="KW-0407">Ion channel</keyword>
<reference evidence="15 16" key="1">
    <citation type="submission" date="2019-09" db="EMBL/GenBank/DDBJ databases">
        <title>A chromosome-level genome assembly of the Chinese tupelo Nyssa sinensis.</title>
        <authorList>
            <person name="Yang X."/>
            <person name="Kang M."/>
            <person name="Yang Y."/>
            <person name="Xiong H."/>
            <person name="Wang M."/>
            <person name="Zhang Z."/>
            <person name="Wang Z."/>
            <person name="Wu H."/>
            <person name="Ma T."/>
            <person name="Liu J."/>
            <person name="Xi Z."/>
        </authorList>
    </citation>
    <scope>NUCLEOTIDE SEQUENCE [LARGE SCALE GENOMIC DNA]</scope>
    <source>
        <strain evidence="15">J267</strain>
        <tissue evidence="15">Leaf</tissue>
    </source>
</reference>
<dbReference type="Gene3D" id="3.40.190.10">
    <property type="entry name" value="Periplasmic binding protein-like II"/>
    <property type="match status" value="2"/>
</dbReference>
<comment type="similarity">
    <text evidence="2">Belongs to the glutamate-gated ion channel (TC 1.A.10.1) family.</text>
</comment>
<dbReference type="EMBL" id="CM018049">
    <property type="protein sequence ID" value="KAA8520039.1"/>
    <property type="molecule type" value="Genomic_DNA"/>
</dbReference>
<keyword evidence="4 13" id="KW-0812">Transmembrane</keyword>
<organism evidence="15 16">
    <name type="scientific">Nyssa sinensis</name>
    <dbReference type="NCBI Taxonomy" id="561372"/>
    <lineage>
        <taxon>Eukaryota</taxon>
        <taxon>Viridiplantae</taxon>
        <taxon>Streptophyta</taxon>
        <taxon>Embryophyta</taxon>
        <taxon>Tracheophyta</taxon>
        <taxon>Spermatophyta</taxon>
        <taxon>Magnoliopsida</taxon>
        <taxon>eudicotyledons</taxon>
        <taxon>Gunneridae</taxon>
        <taxon>Pentapetalae</taxon>
        <taxon>asterids</taxon>
        <taxon>Cornales</taxon>
        <taxon>Nyssaceae</taxon>
        <taxon>Nyssa</taxon>
    </lineage>
</organism>
<evidence type="ECO:0000259" key="14">
    <source>
        <dbReference type="SMART" id="SM00079"/>
    </source>
</evidence>
<keyword evidence="9" id="KW-0675">Receptor</keyword>
<keyword evidence="7" id="KW-0406">Ion transport</keyword>
<evidence type="ECO:0000256" key="9">
    <source>
        <dbReference type="ARBA" id="ARBA00023170"/>
    </source>
</evidence>
<keyword evidence="16" id="KW-1185">Reference proteome</keyword>
<proteinExistence type="inferred from homology"/>
<dbReference type="Pfam" id="PF00060">
    <property type="entry name" value="Lig_chan"/>
    <property type="match status" value="1"/>
</dbReference>
<dbReference type="PANTHER" id="PTHR18966">
    <property type="entry name" value="IONOTROPIC GLUTAMATE RECEPTOR"/>
    <property type="match status" value="1"/>
</dbReference>
<evidence type="ECO:0000256" key="12">
    <source>
        <dbReference type="ARBA" id="ARBA00023303"/>
    </source>
</evidence>
<dbReference type="AlphaFoldDB" id="A0A5J4ZPY4"/>
<evidence type="ECO:0000256" key="2">
    <source>
        <dbReference type="ARBA" id="ARBA00008685"/>
    </source>
</evidence>
<name>A0A5J4ZPY4_9ASTE</name>
<feature type="domain" description="Ionotropic glutamate receptor C-terminal" evidence="14">
    <location>
        <begin position="3"/>
        <end position="303"/>
    </location>
</feature>
<dbReference type="Gene3D" id="1.10.287.70">
    <property type="match status" value="1"/>
</dbReference>
<evidence type="ECO:0000256" key="5">
    <source>
        <dbReference type="ARBA" id="ARBA00022729"/>
    </source>
</evidence>
<sequence length="413" mass="46183">MEFFTHSTLLEMECPIPVTDELVKMVAEGVFDAAVGDIAIVTNRTKIVDFTQPFIASGLVILAPIKNTKSSAWIILQPLTVEMWCVTAASFVLMGVVIWILEHRLNDDFRGPPKRQLATIFLFSFSTMFKATKEQIVSALGRLVIIVWLFVLMVIKASYTASLTSILTVKQLSSPVTGIEDLVASNWPIGYQVGSFVPGYLVENFNIARSKLVSLGTPEDYERALRQGPIKGGVAAIIDERPYVELFLSKQTEFGIVGQPLSKSGWGFAFEKNSPLAVDMSTEILRLSETGELQKIYKKWFCRKGCFTEKIQQSKSNQLPLSSFMGLFLFCSFFLLIAILIFLLQTVCQFVRCKRMQMDPSSSSSSTSSESFSSRCSQVMRNYFSFIDKKEDTIKKMFKHNSHPESQASSSGV</sequence>
<dbReference type="InterPro" id="IPR015683">
    <property type="entry name" value="Ionotropic_Glu_rcpt"/>
</dbReference>
<feature type="transmembrane region" description="Helical" evidence="13">
    <location>
        <begin position="324"/>
        <end position="344"/>
    </location>
</feature>
<evidence type="ECO:0000256" key="4">
    <source>
        <dbReference type="ARBA" id="ARBA00022692"/>
    </source>
</evidence>
<keyword evidence="10" id="KW-0325">Glycoprotein</keyword>
<feature type="transmembrane region" description="Helical" evidence="13">
    <location>
        <begin position="136"/>
        <end position="155"/>
    </location>
</feature>
<evidence type="ECO:0000256" key="6">
    <source>
        <dbReference type="ARBA" id="ARBA00022989"/>
    </source>
</evidence>
<accession>A0A5J4ZPY4</accession>
<evidence type="ECO:0000313" key="16">
    <source>
        <dbReference type="Proteomes" id="UP000325577"/>
    </source>
</evidence>
<dbReference type="GO" id="GO:0015276">
    <property type="term" value="F:ligand-gated monoatomic ion channel activity"/>
    <property type="evidence" value="ECO:0007669"/>
    <property type="project" value="InterPro"/>
</dbReference>
<dbReference type="SUPFAM" id="SSF53850">
    <property type="entry name" value="Periplasmic binding protein-like II"/>
    <property type="match status" value="1"/>
</dbReference>
<evidence type="ECO:0000256" key="11">
    <source>
        <dbReference type="ARBA" id="ARBA00023286"/>
    </source>
</evidence>
<evidence type="ECO:0000256" key="7">
    <source>
        <dbReference type="ARBA" id="ARBA00023065"/>
    </source>
</evidence>
<keyword evidence="5" id="KW-0732">Signal</keyword>
<dbReference type="GO" id="GO:0016020">
    <property type="term" value="C:membrane"/>
    <property type="evidence" value="ECO:0007669"/>
    <property type="project" value="UniProtKB-SubCell"/>
</dbReference>
<evidence type="ECO:0000256" key="10">
    <source>
        <dbReference type="ARBA" id="ARBA00023180"/>
    </source>
</evidence>
<evidence type="ECO:0000256" key="3">
    <source>
        <dbReference type="ARBA" id="ARBA00022448"/>
    </source>
</evidence>
<dbReference type="InterPro" id="IPR001320">
    <property type="entry name" value="Iontro_rcpt_C"/>
</dbReference>
<feature type="transmembrane region" description="Helical" evidence="13">
    <location>
        <begin position="79"/>
        <end position="101"/>
    </location>
</feature>
<evidence type="ECO:0000313" key="15">
    <source>
        <dbReference type="EMBL" id="KAA8520039.1"/>
    </source>
</evidence>
<dbReference type="SMART" id="SM00079">
    <property type="entry name" value="PBPe"/>
    <property type="match status" value="1"/>
</dbReference>
<keyword evidence="6 13" id="KW-1133">Transmembrane helix</keyword>
<dbReference type="FunFam" id="1.10.287.70:FF:000037">
    <property type="entry name" value="Glutamate receptor"/>
    <property type="match status" value="1"/>
</dbReference>
<evidence type="ECO:0000256" key="13">
    <source>
        <dbReference type="SAM" id="Phobius"/>
    </source>
</evidence>
<comment type="subcellular location">
    <subcellularLocation>
        <location evidence="1">Membrane</location>
        <topology evidence="1">Multi-pass membrane protein</topology>
    </subcellularLocation>
</comment>
<dbReference type="FunFam" id="3.40.190.10:FF:000175">
    <property type="entry name" value="Glutamate receptor"/>
    <property type="match status" value="1"/>
</dbReference>
<evidence type="ECO:0000256" key="1">
    <source>
        <dbReference type="ARBA" id="ARBA00004141"/>
    </source>
</evidence>
<keyword evidence="8 13" id="KW-0472">Membrane</keyword>
<dbReference type="OrthoDB" id="5984008at2759"/>
<evidence type="ECO:0000256" key="8">
    <source>
        <dbReference type="ARBA" id="ARBA00023136"/>
    </source>
</evidence>
<protein>
    <recommendedName>
        <fullName evidence="14">Ionotropic glutamate receptor C-terminal domain-containing protein</fullName>
    </recommendedName>
</protein>